<proteinExistence type="predicted"/>
<name>A5C5I3_VITVI</name>
<evidence type="ECO:0000256" key="1">
    <source>
        <dbReference type="SAM" id="MobiDB-lite"/>
    </source>
</evidence>
<dbReference type="AlphaFoldDB" id="A5C5I3"/>
<keyword evidence="2" id="KW-0732">Signal</keyword>
<evidence type="ECO:0000313" key="3">
    <source>
        <dbReference type="EMBL" id="CAN79694.1"/>
    </source>
</evidence>
<gene>
    <name evidence="3" type="ORF">VITISV_014387</name>
</gene>
<dbReference type="EMBL" id="AM483057">
    <property type="protein sequence ID" value="CAN79694.1"/>
    <property type="molecule type" value="Genomic_DNA"/>
</dbReference>
<reference evidence="3" key="1">
    <citation type="journal article" date="2007" name="PLoS ONE">
        <title>The first genome sequence of an elite grapevine cultivar (Pinot noir Vitis vinifera L.): coping with a highly heterozygous genome.</title>
        <authorList>
            <person name="Velasco R."/>
            <person name="Zharkikh A."/>
            <person name="Troggio M."/>
            <person name="Cartwright D.A."/>
            <person name="Cestaro A."/>
            <person name="Pruss D."/>
            <person name="Pindo M."/>
            <person name="FitzGerald L.M."/>
            <person name="Vezzulli S."/>
            <person name="Reid J."/>
            <person name="Malacarne G."/>
            <person name="Iliev D."/>
            <person name="Coppola G."/>
            <person name="Wardell B."/>
            <person name="Micheletti D."/>
            <person name="Macalma T."/>
            <person name="Facci M."/>
            <person name="Mitchell J.T."/>
            <person name="Perazzolli M."/>
            <person name="Eldredge G."/>
            <person name="Gatto P."/>
            <person name="Oyzerski R."/>
            <person name="Moretto M."/>
            <person name="Gutin N."/>
            <person name="Stefanini M."/>
            <person name="Chen Y."/>
            <person name="Segala C."/>
            <person name="Davenport C."/>
            <person name="Dematte L."/>
            <person name="Mraz A."/>
            <person name="Battilana J."/>
            <person name="Stormo K."/>
            <person name="Costa F."/>
            <person name="Tao Q."/>
            <person name="Si-Ammour A."/>
            <person name="Harkins T."/>
            <person name="Lackey A."/>
            <person name="Perbost C."/>
            <person name="Taillon B."/>
            <person name="Stella A."/>
            <person name="Solovyev V."/>
            <person name="Fawcett J.A."/>
            <person name="Sterck L."/>
            <person name="Vandepoele K."/>
            <person name="Grando S.M."/>
            <person name="Toppo S."/>
            <person name="Moser C."/>
            <person name="Lanchbury J."/>
            <person name="Bogden R."/>
            <person name="Skolnick M."/>
            <person name="Sgaramella V."/>
            <person name="Bhatnagar S.K."/>
            <person name="Fontana P."/>
            <person name="Gutin A."/>
            <person name="Van de Peer Y."/>
            <person name="Salamini F."/>
            <person name="Viola R."/>
        </authorList>
    </citation>
    <scope>NUCLEOTIDE SEQUENCE</scope>
</reference>
<feature type="signal peptide" evidence="2">
    <location>
        <begin position="1"/>
        <end position="21"/>
    </location>
</feature>
<protein>
    <submittedName>
        <fullName evidence="3">Uncharacterized protein</fullName>
    </submittedName>
</protein>
<feature type="compositionally biased region" description="Polar residues" evidence="1">
    <location>
        <begin position="402"/>
        <end position="416"/>
    </location>
</feature>
<feature type="chain" id="PRO_5002680140" evidence="2">
    <location>
        <begin position="22"/>
        <end position="585"/>
    </location>
</feature>
<evidence type="ECO:0000256" key="2">
    <source>
        <dbReference type="SAM" id="SignalP"/>
    </source>
</evidence>
<accession>A5C5I3</accession>
<feature type="compositionally biased region" description="Basic and acidic residues" evidence="1">
    <location>
        <begin position="382"/>
        <end position="392"/>
    </location>
</feature>
<organism evidence="3">
    <name type="scientific">Vitis vinifera</name>
    <name type="common">Grape</name>
    <dbReference type="NCBI Taxonomy" id="29760"/>
    <lineage>
        <taxon>Eukaryota</taxon>
        <taxon>Viridiplantae</taxon>
        <taxon>Streptophyta</taxon>
        <taxon>Embryophyta</taxon>
        <taxon>Tracheophyta</taxon>
        <taxon>Spermatophyta</taxon>
        <taxon>Magnoliopsida</taxon>
        <taxon>eudicotyledons</taxon>
        <taxon>Gunneridae</taxon>
        <taxon>Pentapetalae</taxon>
        <taxon>rosids</taxon>
        <taxon>Vitales</taxon>
        <taxon>Vitaceae</taxon>
        <taxon>Viteae</taxon>
        <taxon>Vitis</taxon>
    </lineage>
</organism>
<feature type="region of interest" description="Disordered" evidence="1">
    <location>
        <begin position="380"/>
        <end position="416"/>
    </location>
</feature>
<sequence length="585" mass="65685">MNLFIASIWLITGLSVRLLLCEWPESSWPWVPSALLEPWPLINSTVSLNSLLTSRSSSLTVSNSSFLSDLPPLVLPAISSLTNPNSITLLRYYRNLGSDTTLSRPKFRATQNLTRDPRSKSYNALLFSGFHRRIRVRTQIHSPFGVFPGYNQLSMRTLRFSMERKTFLVRREGESGGTWCWITKHNKGSVFALGLEKEEVGWLIEHLAKAIEPKSHMGFNRKYRGKSRVHLMEACFNNHGRFIRLSEFASKRKPTFLAEVAHALVHLKKIVGRWGMVIEIDWRTVKLFDLSKARVRILMKARIVLPALIEVIDGGWVFTISVVVVGAKEERWVRGMGESTRGGFESHSWTGGRMLDEKANPMAKCWSLNGVVDGIQGGVESQKAEDASDGTRGKRSAVMGNNYIQPSSPFKLNSNKEGNGSFRPKLFGEDCFGKGKAHLSFEDWCRASNTVQEGTTHFSQEPRPLVEAKMGWERGNKLKILLTILGQESVGIQSKSGKDSLWKKESSVHVSIAKGKMVLEDSSSPLGGFMPNFGSKKLWTSLSPLTSRYRQGIRRRSEPLLQEVPISAFDVPPWDITFEVGSQKA</sequence>